<keyword evidence="8" id="KW-1185">Reference proteome</keyword>
<reference evidence="7" key="1">
    <citation type="submission" date="2020-06" db="EMBL/GenBank/DDBJ databases">
        <authorList>
            <consortium name="Wellcome Sanger Institute Data Sharing"/>
        </authorList>
    </citation>
    <scope>NUCLEOTIDE SEQUENCE [LARGE SCALE GENOMIC DNA]</scope>
</reference>
<dbReference type="PROSITE" id="PS50211">
    <property type="entry name" value="DENN"/>
    <property type="match status" value="1"/>
</dbReference>
<dbReference type="GO" id="GO:0032483">
    <property type="term" value="P:regulation of Rab protein signal transduction"/>
    <property type="evidence" value="ECO:0007669"/>
    <property type="project" value="TreeGrafter"/>
</dbReference>
<evidence type="ECO:0000256" key="3">
    <source>
        <dbReference type="PROSITE-ProRule" id="PRU00708"/>
    </source>
</evidence>
<dbReference type="FunFam" id="1.25.40.10:FF:000042">
    <property type="entry name" value="C-myc promoter-binding protein isoform X1"/>
    <property type="match status" value="1"/>
</dbReference>
<feature type="compositionally biased region" description="Polar residues" evidence="4">
    <location>
        <begin position="1181"/>
        <end position="1199"/>
    </location>
</feature>
<dbReference type="Pfam" id="PF10240">
    <property type="entry name" value="DUF2464"/>
    <property type="match status" value="1"/>
</dbReference>
<dbReference type="InterPro" id="IPR051696">
    <property type="entry name" value="DENN_Domain_GEFs"/>
</dbReference>
<dbReference type="SMART" id="SM00799">
    <property type="entry name" value="DENN"/>
    <property type="match status" value="1"/>
</dbReference>
<feature type="compositionally biased region" description="Basic and acidic residues" evidence="4">
    <location>
        <begin position="1070"/>
        <end position="1085"/>
    </location>
</feature>
<feature type="compositionally biased region" description="Acidic residues" evidence="4">
    <location>
        <begin position="1086"/>
        <end position="1095"/>
    </location>
</feature>
<reference evidence="7" key="2">
    <citation type="submission" date="2025-08" db="UniProtKB">
        <authorList>
            <consortium name="Ensembl"/>
        </authorList>
    </citation>
    <scope>IDENTIFICATION</scope>
</reference>
<evidence type="ECO:0008006" key="9">
    <source>
        <dbReference type="Google" id="ProtNLM"/>
    </source>
</evidence>
<dbReference type="PROSITE" id="PS51375">
    <property type="entry name" value="PPR"/>
    <property type="match status" value="1"/>
</dbReference>
<dbReference type="Ensembl" id="ENSGWIT00000060540.1">
    <property type="protein sequence ID" value="ENSGWIP00000056259.1"/>
    <property type="gene ID" value="ENSGWIG00000026648.1"/>
</dbReference>
<sequence>MIEDKGHRVTDYFVVAGLTDKSTPLEQDLSETKSSGPKSPITDLAVINRSAGETVPEGFTCIENTYSGQPANLNHGSLKSPELFLCYKRGRGKAPLIDIGVLYEGKERLIQGCEIIQATPYGRCANVNNSSATSQRIFITLRRAPPVQPQNSLAVTDICVIVTSKGETPPHTFCKVDKNLNCGMWGSNVFLCYKKSVSASNSISFKAGLIFRYPEEDYESFPLSESVPLFCLPMGAKIECWAPDTRDPLPVFSTFVLTISTGEKVYGSAIQFFEPYPVDLLSEKQKIQLGLLTMVEKKMIPNRQVNTNKCICLLSRWPFFESFRKFLMFLYKLSVSGPHPLPIEKHISHFMHNVSFPSPQRPRILVQLIRILCSLIVILSGADYGTLLMNLGPENCATLLHFILLESKILLHSLRPAVLTGVAEAVVAMIFPFQWQCPYIPLCPLSLAGVLNAPLPFIVGVDSRYFDLYDPPADVVCVDLDTNTIYLNWKNLPKKPCKSLLNSLSNLHRLLGSVRQMAQEGSAVDMTPIEADFTSHKKRTALEMEIQESFLRFMASILKGYRSYLKPITQAPSKKATAADSLYDLQGFLKSRDRAHHKFYSLLTKTQIFIRFIEECTFVSDKDTGLAFFDDCVEKVEGETSEDTRLLELDESQKSEHTVFVMPPEPPADDGPDPAPRFMSVYKGFPRLHENLFERPRELRPALSSRAAGAILSSSPALLAKRTKQEVKLAYKMAKRYNSNSQLWARCLFSHCYSLWFICLPAAVRLAKSKSRAMQQAYNVLLKMRTTEVEMLDEVCYRVVMQLCGVWGLPVMAVRVLVEMKKAGVLPNAITYGYYNKAVLESPWPSRNRSGLFMWTKLRNVLRGVAQFKQPLTRSSPQKTGMQSTATLVQVRNFTFHKSDFWCLYLCFLERAGRQSDQGYGSKDELHQDLSDPSLSAVPSADQQLHFYMITIIIDPNPDWFISSASTFSGKGKLFRRLSKNENVALCDEDASLTSGNVNPSQHQRQKSFSERSCSFSAETRAGMLLEQGVDRIASQMGADARILAAVLSAGKSPPHSSASKALFKDLQEELEEKQQQEETLRSAEEDVGDGDEEEKGTPGVVEKRERKQTETQEDESGARAVALEREDVKVGADPLSLLVSEGEESASVTSQETPRSVPAVVSRNLAEEIEMYMSLQSPLGVKSSSMELQQSQGDSTDAPQPRQPLERRSSLPVPPTRTPGRSTGAATPGPKSSSLTALVKSSQGGSLGSVINSISGIKMDNLLSGPKIDVLKSSMKQAANVASKVWGAMASAYSYSDDEVRFYAIFVIYYQGPDSEQSSSHHASSSSIYQNCALEVLMSSCSQCRSCEALVYDEEIMAGWTADDSNLNTNCPFCSTAFLPLLHVEFHDLRTTSGFYMNPSASADSIHSTSAQPTTSICDLSSHPLTSLRLPSSLIPEPAQSDPLGLLENQAAGKYHKCSGTSLTRSNSVGGPLQSLDYSLTPGHGISTTSLPCSLQEVSVSDGMGAKRPNPKPLSVPYLSPLVLRKELETLLENEGDQVIYTHKFLSQHPIIFWNLVWYFRRLDLPTHLPGLILTSEHCNNGVQLPVASLSQDSKQVYVQLLWDNINLHQEPGEPLYLLWRAFLEKKGTLAPTDHQEIRALLNTIVRNIQTNDMYGPINLLIREIKRRPEGFKRQRSVYREVLFLSLVALGRENIDVEAFDREYIAAYDQLSAEQLKPLQRFDRPPTANVQMCLKCFGTPFI</sequence>
<dbReference type="InterPro" id="IPR018798">
    <property type="entry name" value="MVB12A/B"/>
</dbReference>
<dbReference type="InterPro" id="IPR023341">
    <property type="entry name" value="MABP"/>
</dbReference>
<dbReference type="Pfam" id="PF03456">
    <property type="entry name" value="uDENN"/>
    <property type="match status" value="1"/>
</dbReference>
<feature type="region of interest" description="Disordered" evidence="4">
    <location>
        <begin position="1181"/>
        <end position="1237"/>
    </location>
</feature>
<feature type="compositionally biased region" description="Polar residues" evidence="4">
    <location>
        <begin position="1220"/>
        <end position="1237"/>
    </location>
</feature>
<dbReference type="InterPro" id="IPR037516">
    <property type="entry name" value="Tripartite_DENN"/>
</dbReference>
<dbReference type="Pfam" id="PF02141">
    <property type="entry name" value="DENN"/>
    <property type="match status" value="1"/>
</dbReference>
<keyword evidence="2" id="KW-0344">Guanine-nucleotide releasing factor</keyword>
<proteinExistence type="predicted"/>
<dbReference type="GO" id="GO:0005085">
    <property type="term" value="F:guanyl-nucleotide exchange factor activity"/>
    <property type="evidence" value="ECO:0007669"/>
    <property type="project" value="UniProtKB-KW"/>
</dbReference>
<evidence type="ECO:0000256" key="2">
    <source>
        <dbReference type="ARBA" id="ARBA00022658"/>
    </source>
</evidence>
<evidence type="ECO:0000313" key="8">
    <source>
        <dbReference type="Proteomes" id="UP000694680"/>
    </source>
</evidence>
<dbReference type="InterPro" id="IPR001194">
    <property type="entry name" value="cDENN_dom"/>
</dbReference>
<feature type="domain" description="UDENN" evidence="5">
    <location>
        <begin position="189"/>
        <end position="625"/>
    </location>
</feature>
<feature type="region of interest" description="Disordered" evidence="4">
    <location>
        <begin position="1070"/>
        <end position="1126"/>
    </location>
</feature>
<dbReference type="GO" id="GO:0000813">
    <property type="term" value="C:ESCRT I complex"/>
    <property type="evidence" value="ECO:0007669"/>
    <property type="project" value="InterPro"/>
</dbReference>
<dbReference type="InterPro" id="IPR002885">
    <property type="entry name" value="PPR_rpt"/>
</dbReference>
<dbReference type="PANTHER" id="PTHR12296">
    <property type="entry name" value="DENN DOMAIN-CONTAINING PROTEIN 4"/>
    <property type="match status" value="1"/>
</dbReference>
<dbReference type="Gene3D" id="2.100.10.50">
    <property type="match status" value="1"/>
</dbReference>
<feature type="region of interest" description="Disordered" evidence="4">
    <location>
        <begin position="992"/>
        <end position="1012"/>
    </location>
</feature>
<dbReference type="InterPro" id="IPR011990">
    <property type="entry name" value="TPR-like_helical_dom_sf"/>
</dbReference>
<dbReference type="SMART" id="SM00800">
    <property type="entry name" value="uDENN"/>
    <property type="match status" value="1"/>
</dbReference>
<feature type="repeat" description="PPR" evidence="3">
    <location>
        <begin position="793"/>
        <end position="827"/>
    </location>
</feature>
<dbReference type="InterPro" id="IPR005112">
    <property type="entry name" value="dDENN_dom"/>
</dbReference>
<dbReference type="PANTHER" id="PTHR12296:SF17">
    <property type="entry name" value="DENN DOMAIN-CONTAINING PROTEIN 4C"/>
    <property type="match status" value="1"/>
</dbReference>
<dbReference type="Pfam" id="PF03455">
    <property type="entry name" value="dDENN"/>
    <property type="match status" value="1"/>
</dbReference>
<dbReference type="FunFam" id="2.100.10.50:FF:000001">
    <property type="entry name" value="DENN domain containing 4C"/>
    <property type="match status" value="1"/>
</dbReference>
<name>A0A8C5I8T0_GOUWI</name>
<organism evidence="7 8">
    <name type="scientific">Gouania willdenowi</name>
    <name type="common">Blunt-snouted clingfish</name>
    <name type="synonym">Lepadogaster willdenowi</name>
    <dbReference type="NCBI Taxonomy" id="441366"/>
    <lineage>
        <taxon>Eukaryota</taxon>
        <taxon>Metazoa</taxon>
        <taxon>Chordata</taxon>
        <taxon>Craniata</taxon>
        <taxon>Vertebrata</taxon>
        <taxon>Euteleostomi</taxon>
        <taxon>Actinopterygii</taxon>
        <taxon>Neopterygii</taxon>
        <taxon>Teleostei</taxon>
        <taxon>Neoteleostei</taxon>
        <taxon>Acanthomorphata</taxon>
        <taxon>Ovalentaria</taxon>
        <taxon>Blenniimorphae</taxon>
        <taxon>Blenniiformes</taxon>
        <taxon>Gobiesocoidei</taxon>
        <taxon>Gobiesocidae</taxon>
        <taxon>Gobiesocinae</taxon>
        <taxon>Gouania</taxon>
    </lineage>
</organism>
<feature type="compositionally biased region" description="Polar residues" evidence="4">
    <location>
        <begin position="992"/>
        <end position="1003"/>
    </location>
</feature>
<feature type="domain" description="MABP" evidence="6">
    <location>
        <begin position="38"/>
        <end position="197"/>
    </location>
</feature>
<evidence type="ECO:0000256" key="4">
    <source>
        <dbReference type="SAM" id="MobiDB-lite"/>
    </source>
</evidence>
<dbReference type="Gene3D" id="3.40.50.11500">
    <property type="match status" value="1"/>
</dbReference>
<dbReference type="SMART" id="SM00801">
    <property type="entry name" value="dDENN"/>
    <property type="match status" value="1"/>
</dbReference>
<keyword evidence="1" id="KW-0597">Phosphoprotein</keyword>
<evidence type="ECO:0000256" key="1">
    <source>
        <dbReference type="ARBA" id="ARBA00022553"/>
    </source>
</evidence>
<dbReference type="PROSITE" id="PS51498">
    <property type="entry name" value="MABP"/>
    <property type="match status" value="1"/>
</dbReference>
<dbReference type="Gene3D" id="1.25.40.10">
    <property type="entry name" value="Tetratricopeptide repeat domain"/>
    <property type="match status" value="1"/>
</dbReference>
<dbReference type="GO" id="GO:0005829">
    <property type="term" value="C:cytosol"/>
    <property type="evidence" value="ECO:0007669"/>
    <property type="project" value="UniProtKB-ARBA"/>
</dbReference>
<protein>
    <recommendedName>
        <fullName evidence="9">DENN/MADD domain containing 4C</fullName>
    </recommendedName>
</protein>
<evidence type="ECO:0000259" key="5">
    <source>
        <dbReference type="PROSITE" id="PS50211"/>
    </source>
</evidence>
<evidence type="ECO:0000259" key="6">
    <source>
        <dbReference type="PROSITE" id="PS51498"/>
    </source>
</evidence>
<dbReference type="Proteomes" id="UP000694680">
    <property type="component" value="Chromosome 18"/>
</dbReference>
<dbReference type="InterPro" id="IPR005113">
    <property type="entry name" value="uDENN_dom"/>
</dbReference>
<gene>
    <name evidence="7" type="primary">dennd4c</name>
</gene>
<dbReference type="InterPro" id="IPR043153">
    <property type="entry name" value="DENN_C"/>
</dbReference>
<accession>A0A8C5I8T0</accession>
<evidence type="ECO:0000313" key="7">
    <source>
        <dbReference type="Ensembl" id="ENSGWIP00000056259.1"/>
    </source>
</evidence>
<feature type="compositionally biased region" description="Basic and acidic residues" evidence="4">
    <location>
        <begin position="1102"/>
        <end position="1111"/>
    </location>
</feature>
<reference evidence="7" key="3">
    <citation type="submission" date="2025-09" db="UniProtKB">
        <authorList>
            <consortium name="Ensembl"/>
        </authorList>
    </citation>
    <scope>IDENTIFICATION</scope>
</reference>